<protein>
    <submittedName>
        <fullName evidence="4">Amidohydrolase family protein</fullName>
    </submittedName>
</protein>
<dbReference type="InterPro" id="IPR032466">
    <property type="entry name" value="Metal_Hydrolase"/>
</dbReference>
<dbReference type="PANTHER" id="PTHR21240">
    <property type="entry name" value="2-AMINO-3-CARBOXYLMUCONATE-6-SEMIALDEHYDE DECARBOXYLASE"/>
    <property type="match status" value="1"/>
</dbReference>
<dbReference type="PANTHER" id="PTHR21240:SF28">
    <property type="entry name" value="ISO-OROTATE DECARBOXYLASE (EUROFUNG)"/>
    <property type="match status" value="1"/>
</dbReference>
<evidence type="ECO:0000256" key="2">
    <source>
        <dbReference type="SAM" id="MobiDB-lite"/>
    </source>
</evidence>
<accession>A0A6N7YTA8</accession>
<dbReference type="InterPro" id="IPR032465">
    <property type="entry name" value="ACMSD"/>
</dbReference>
<dbReference type="GO" id="GO:0005737">
    <property type="term" value="C:cytoplasm"/>
    <property type="evidence" value="ECO:0007669"/>
    <property type="project" value="TreeGrafter"/>
</dbReference>
<evidence type="ECO:0000256" key="1">
    <source>
        <dbReference type="ARBA" id="ARBA00023239"/>
    </source>
</evidence>
<dbReference type="InterPro" id="IPR006680">
    <property type="entry name" value="Amidohydro-rel"/>
</dbReference>
<dbReference type="GO" id="GO:0016787">
    <property type="term" value="F:hydrolase activity"/>
    <property type="evidence" value="ECO:0007669"/>
    <property type="project" value="UniProtKB-KW"/>
</dbReference>
<proteinExistence type="predicted"/>
<evidence type="ECO:0000259" key="3">
    <source>
        <dbReference type="Pfam" id="PF04909"/>
    </source>
</evidence>
<dbReference type="Gene3D" id="3.20.20.140">
    <property type="entry name" value="Metal-dependent hydrolases"/>
    <property type="match status" value="1"/>
</dbReference>
<keyword evidence="5" id="KW-1185">Reference proteome</keyword>
<feature type="region of interest" description="Disordered" evidence="2">
    <location>
        <begin position="1"/>
        <end position="36"/>
    </location>
</feature>
<dbReference type="GO" id="GO:0016831">
    <property type="term" value="F:carboxy-lyase activity"/>
    <property type="evidence" value="ECO:0007669"/>
    <property type="project" value="InterPro"/>
</dbReference>
<evidence type="ECO:0000313" key="5">
    <source>
        <dbReference type="Proteomes" id="UP000440096"/>
    </source>
</evidence>
<dbReference type="Pfam" id="PF04909">
    <property type="entry name" value="Amidohydro_2"/>
    <property type="match status" value="1"/>
</dbReference>
<reference evidence="4 5" key="1">
    <citation type="submission" date="2019-11" db="EMBL/GenBank/DDBJ databases">
        <title>Draft genome of Amycolatopsis RM579.</title>
        <authorList>
            <person name="Duangmal K."/>
            <person name="Mingma R."/>
        </authorList>
    </citation>
    <scope>NUCLEOTIDE SEQUENCE [LARGE SCALE GENOMIC DNA]</scope>
    <source>
        <strain evidence="4 5">RM579</strain>
    </source>
</reference>
<evidence type="ECO:0000313" key="4">
    <source>
        <dbReference type="EMBL" id="MTD55178.1"/>
    </source>
</evidence>
<dbReference type="SUPFAM" id="SSF51556">
    <property type="entry name" value="Metallo-dependent hydrolases"/>
    <property type="match status" value="1"/>
</dbReference>
<feature type="domain" description="Amidohydrolase-related" evidence="3">
    <location>
        <begin position="59"/>
        <end position="300"/>
    </location>
</feature>
<sequence length="332" mass="34488">MGAARRGTGPGAVRADGRGRRPDRRRRPARGSVGVRRAGVADAAGWAGAGVSPVPYTAVDIHAHHVGPDVRARLGEMDRVGLSHQVISPVPAAMEQAWLDDPGYARAVNDSIAEACAAAGGRLLGLGCLPAADPVAELDRCLRMGLRGVEIGTRMGKSSLDSPELAPVWAGCEGAGASVFVHPVARGRGVLCRADPALELGLGMPVDTAAAASALVFGGVLARHPRLRIALAHGGGAFPGIYPRLRMVTGGPPEQWDELVRLLYIDTLVLDPGLLPVLAHRFGTDRLLLGTDSPFLPDRLDEAVRIVTTGLPDTADMAVRNALAYLGLAAAV</sequence>
<dbReference type="Proteomes" id="UP000440096">
    <property type="component" value="Unassembled WGS sequence"/>
</dbReference>
<gene>
    <name evidence="4" type="ORF">GKO32_14470</name>
</gene>
<keyword evidence="4" id="KW-0378">Hydrolase</keyword>
<comment type="caution">
    <text evidence="4">The sequence shown here is derived from an EMBL/GenBank/DDBJ whole genome shotgun (WGS) entry which is preliminary data.</text>
</comment>
<dbReference type="GO" id="GO:0019748">
    <property type="term" value="P:secondary metabolic process"/>
    <property type="evidence" value="ECO:0007669"/>
    <property type="project" value="TreeGrafter"/>
</dbReference>
<dbReference type="AlphaFoldDB" id="A0A6N7YTA8"/>
<keyword evidence="1" id="KW-0456">Lyase</keyword>
<name>A0A6N7YTA8_9PSEU</name>
<organism evidence="4 5">
    <name type="scientific">Amycolatopsis pithecellobii</name>
    <dbReference type="NCBI Taxonomy" id="664692"/>
    <lineage>
        <taxon>Bacteria</taxon>
        <taxon>Bacillati</taxon>
        <taxon>Actinomycetota</taxon>
        <taxon>Actinomycetes</taxon>
        <taxon>Pseudonocardiales</taxon>
        <taxon>Pseudonocardiaceae</taxon>
        <taxon>Amycolatopsis</taxon>
    </lineage>
</organism>
<dbReference type="EMBL" id="WMBA01000018">
    <property type="protein sequence ID" value="MTD55178.1"/>
    <property type="molecule type" value="Genomic_DNA"/>
</dbReference>